<keyword evidence="6 11" id="KW-0479">Metal-binding</keyword>
<dbReference type="InterPro" id="IPR049023">
    <property type="entry name" value="AMG1_II"/>
</dbReference>
<comment type="catalytic activity">
    <reaction evidence="1 11">
        <text>N-acetyl-alpha-D-glucosamine 1-phosphate = N-acetyl-D-glucosamine 6-phosphate</text>
        <dbReference type="Rhea" id="RHEA:23804"/>
        <dbReference type="ChEBI" id="CHEBI:57513"/>
        <dbReference type="ChEBI" id="CHEBI:57776"/>
        <dbReference type="EC" id="5.4.2.3"/>
    </reaction>
</comment>
<evidence type="ECO:0000256" key="5">
    <source>
        <dbReference type="ARBA" id="ARBA00022553"/>
    </source>
</evidence>
<organism evidence="16 17">
    <name type="scientific">Apodemus speciosus</name>
    <name type="common">Large Japanese field mouse</name>
    <dbReference type="NCBI Taxonomy" id="105296"/>
    <lineage>
        <taxon>Eukaryota</taxon>
        <taxon>Metazoa</taxon>
        <taxon>Chordata</taxon>
        <taxon>Craniata</taxon>
        <taxon>Vertebrata</taxon>
        <taxon>Euteleostomi</taxon>
        <taxon>Mammalia</taxon>
        <taxon>Eutheria</taxon>
        <taxon>Euarchontoglires</taxon>
        <taxon>Glires</taxon>
        <taxon>Rodentia</taxon>
        <taxon>Myomorpha</taxon>
        <taxon>Muroidea</taxon>
        <taxon>Muridae</taxon>
        <taxon>Murinae</taxon>
        <taxon>Apodemus</taxon>
    </lineage>
</organism>
<dbReference type="PANTHER" id="PTHR45955">
    <property type="entry name" value="PHOSPHOACETYLGLUCOSAMINE MUTASE"/>
    <property type="match status" value="1"/>
</dbReference>
<protein>
    <recommendedName>
        <fullName evidence="4 11">Phosphoacetylglucosamine mutase</fullName>
        <shortName evidence="11">PAGM</shortName>
        <ecNumber evidence="4 11">5.4.2.3</ecNumber>
    </recommendedName>
    <alternativeName>
        <fullName evidence="10 11">Acetylglucosamine phosphomutase</fullName>
    </alternativeName>
    <alternativeName>
        <fullName evidence="9 11">N-acetylglucosamine-phosphate mutase</fullName>
    </alternativeName>
</protein>
<feature type="domain" description="Phosphoacetylglucosamine mutase AMG1" evidence="14">
    <location>
        <begin position="302"/>
        <end position="439"/>
    </location>
</feature>
<comment type="function">
    <text evidence="11">Catalyzes the conversion of GlcNAc-6-P into GlcNAc-1-P during the synthesis of uridine diphosphate/UDP-GlcNAc, a sugar nucleotide critical to multiple glycosylation pathways including protein N- and O-glycosylation.</text>
</comment>
<dbReference type="PIRSF" id="PIRSF016408">
    <property type="entry name" value="PAGM"/>
    <property type="match status" value="1"/>
</dbReference>
<evidence type="ECO:0000256" key="2">
    <source>
        <dbReference type="ARBA" id="ARBA00004865"/>
    </source>
</evidence>
<dbReference type="PANTHER" id="PTHR45955:SF1">
    <property type="entry name" value="PHOSPHOACETYLGLUCOSAMINE MUTASE"/>
    <property type="match status" value="1"/>
</dbReference>
<evidence type="ECO:0000256" key="7">
    <source>
        <dbReference type="ARBA" id="ARBA00022842"/>
    </source>
</evidence>
<dbReference type="InterPro" id="IPR005843">
    <property type="entry name" value="A-D-PHexomutase_C"/>
</dbReference>
<dbReference type="InterPro" id="IPR016657">
    <property type="entry name" value="PAGM"/>
</dbReference>
<evidence type="ECO:0000256" key="3">
    <source>
        <dbReference type="ARBA" id="ARBA00010231"/>
    </source>
</evidence>
<dbReference type="Gene3D" id="3.40.120.10">
    <property type="entry name" value="Alpha-D-Glucose-1,6-Bisphosphate, subunit A, domain 3"/>
    <property type="match status" value="3"/>
</dbReference>
<dbReference type="SUPFAM" id="SSF53738">
    <property type="entry name" value="Phosphoglucomutase, first 3 domains"/>
    <property type="match status" value="3"/>
</dbReference>
<dbReference type="PROSITE" id="PS00710">
    <property type="entry name" value="PGM_PMM"/>
    <property type="match status" value="1"/>
</dbReference>
<dbReference type="Gene3D" id="3.30.310.50">
    <property type="entry name" value="Alpha-D-phosphohexomutase, C-terminal domain"/>
    <property type="match status" value="1"/>
</dbReference>
<proteinExistence type="inferred from homology"/>
<dbReference type="InterPro" id="IPR049022">
    <property type="entry name" value="AMG1_III"/>
</dbReference>
<dbReference type="Pfam" id="PF21405">
    <property type="entry name" value="AMG1_II"/>
    <property type="match status" value="1"/>
</dbReference>
<dbReference type="InterPro" id="IPR016066">
    <property type="entry name" value="A-D-PHexomutase_CS"/>
</dbReference>
<comment type="caution">
    <text evidence="16">The sequence shown here is derived from an EMBL/GenBank/DDBJ whole genome shotgun (WGS) entry which is preliminary data.</text>
</comment>
<dbReference type="Pfam" id="PF00408">
    <property type="entry name" value="PGM_PMM_IV"/>
    <property type="match status" value="1"/>
</dbReference>
<feature type="domain" description="Alpha-D-phosphohexomutase alpha/beta/alpha" evidence="13">
    <location>
        <begin position="52"/>
        <end position="90"/>
    </location>
</feature>
<evidence type="ECO:0000256" key="9">
    <source>
        <dbReference type="ARBA" id="ARBA00031926"/>
    </source>
</evidence>
<evidence type="ECO:0000256" key="11">
    <source>
        <dbReference type="PIRNR" id="PIRNR016408"/>
    </source>
</evidence>
<name>A0ABQ0F5D3_APOSI</name>
<feature type="domain" description="Phosphoacetylglucosamine mutase AMG1" evidence="15">
    <location>
        <begin position="212"/>
        <end position="288"/>
    </location>
</feature>
<gene>
    <name evidence="16" type="ORF">APTSU1_000973100</name>
</gene>
<dbReference type="Pfam" id="PF02878">
    <property type="entry name" value="PGM_PMM_I"/>
    <property type="match status" value="1"/>
</dbReference>
<dbReference type="EC" id="5.4.2.3" evidence="4 11"/>
<dbReference type="InterPro" id="IPR016055">
    <property type="entry name" value="A-D-PHexomutase_a/b/a-I/II/III"/>
</dbReference>
<evidence type="ECO:0000313" key="16">
    <source>
        <dbReference type="EMBL" id="GAB1294498.1"/>
    </source>
</evidence>
<dbReference type="Pfam" id="PF21404">
    <property type="entry name" value="AMG1_III"/>
    <property type="match status" value="1"/>
</dbReference>
<evidence type="ECO:0000259" key="12">
    <source>
        <dbReference type="Pfam" id="PF00408"/>
    </source>
</evidence>
<dbReference type="CDD" id="cd03086">
    <property type="entry name" value="PGM3"/>
    <property type="match status" value="1"/>
</dbReference>
<comment type="similarity">
    <text evidence="3 11">Belongs to the phosphohexose mutase family.</text>
</comment>
<keyword evidence="7 11" id="KW-0460">Magnesium</keyword>
<evidence type="ECO:0000256" key="6">
    <source>
        <dbReference type="ARBA" id="ARBA00022723"/>
    </source>
</evidence>
<dbReference type="SUPFAM" id="SSF55957">
    <property type="entry name" value="Phosphoglucomutase, C-terminal domain"/>
    <property type="match status" value="1"/>
</dbReference>
<keyword evidence="17" id="KW-1185">Reference proteome</keyword>
<evidence type="ECO:0000256" key="4">
    <source>
        <dbReference type="ARBA" id="ARBA00012731"/>
    </source>
</evidence>
<accession>A0ABQ0F5D3</accession>
<keyword evidence="5" id="KW-0597">Phosphoprotein</keyword>
<evidence type="ECO:0000259" key="13">
    <source>
        <dbReference type="Pfam" id="PF02878"/>
    </source>
</evidence>
<comment type="pathway">
    <text evidence="2 11">Nucleotide-sugar biosynthesis; UDP-N-acetyl-alpha-D-glucosamine biosynthesis; N-acetyl-alpha-D-glucosamine 1-phosphate from alpha-D-glucosamine 6-phosphate (route I): step 2/2.</text>
</comment>
<evidence type="ECO:0000259" key="15">
    <source>
        <dbReference type="Pfam" id="PF21405"/>
    </source>
</evidence>
<evidence type="ECO:0000256" key="10">
    <source>
        <dbReference type="ARBA" id="ARBA00032065"/>
    </source>
</evidence>
<dbReference type="Proteomes" id="UP001623349">
    <property type="component" value="Unassembled WGS sequence"/>
</dbReference>
<evidence type="ECO:0000256" key="8">
    <source>
        <dbReference type="ARBA" id="ARBA00023235"/>
    </source>
</evidence>
<comment type="cofactor">
    <cofactor evidence="11">
        <name>Mg(2+)</name>
        <dbReference type="ChEBI" id="CHEBI:18420"/>
    </cofactor>
    <text evidence="11">Binds 1 Mg(2+) ion per subunit.</text>
</comment>
<keyword evidence="8 11" id="KW-0413">Isomerase</keyword>
<dbReference type="InterPro" id="IPR036900">
    <property type="entry name" value="A-D-PHexomutase_C_sf"/>
</dbReference>
<evidence type="ECO:0000259" key="14">
    <source>
        <dbReference type="Pfam" id="PF21404"/>
    </source>
</evidence>
<evidence type="ECO:0000313" key="17">
    <source>
        <dbReference type="Proteomes" id="UP001623349"/>
    </source>
</evidence>
<feature type="domain" description="Alpha-D-phosphohexomutase C-terminal" evidence="12">
    <location>
        <begin position="492"/>
        <end position="528"/>
    </location>
</feature>
<reference evidence="16 17" key="1">
    <citation type="submission" date="2024-08" db="EMBL/GenBank/DDBJ databases">
        <title>The draft genome of Apodemus speciosus.</title>
        <authorList>
            <person name="Nabeshima K."/>
            <person name="Suzuki S."/>
            <person name="Onuma M."/>
        </authorList>
    </citation>
    <scope>NUCLEOTIDE SEQUENCE [LARGE SCALE GENOMIC DNA]</scope>
    <source>
        <strain evidence="16">IB14-021</strain>
    </source>
</reference>
<dbReference type="EMBL" id="BAAFST010000009">
    <property type="protein sequence ID" value="GAB1294498.1"/>
    <property type="molecule type" value="Genomic_DNA"/>
</dbReference>
<dbReference type="InterPro" id="IPR005844">
    <property type="entry name" value="A-D-PHexomutase_a/b/a-I"/>
</dbReference>
<evidence type="ECO:0000256" key="1">
    <source>
        <dbReference type="ARBA" id="ARBA00000558"/>
    </source>
</evidence>
<sequence length="543" mass="59166">MDLEAVCKRSLVHAKPQGLILQYGTAGFRTDAQHLDHIMFRMGLLAVLRSKQTGSTIGVMVTASHNPEEDNGVKLVDPLGEMLAPSWEEHATCLASAEEQDLPRVLAAIVEKEAVDLLQTAFVVLGRDTRVTAFRPSSEKLSQSVIDGVTVLGGQFHDYGLLTTPQLHYMVYCRNSGGRYGLATVEGYCQKLSKAFIELTKQVSCSGDGTRSVKVDCANGIGALKLKEMAPYFSQGLSVQIFNDGTGGRLNHLCGADFVKSQQKPPRGMEMEPGERCCSFDGDADRIVYYYCDAAGHFHLIDGDKIATLISSFLKELLLEIGESLNIGVVQTAYANGSSTRYLEEVVKVPVYCTKTGVKHLHHKAQEFDIGVYFEANGHGTALFSEAVEVKIKRLAQELEGEKGKAARTLANIIDLFNQAAGDAISDMLVIEAILALKGLTVQQWDALYVDLPNRQLKVKVVDRRVISTTDAERQAVTPPGLQEAISDLMKKYKLARAFVRPSGTEDIVRIYAEANSQESADSLACEVSLAVFQLAGGIGERP</sequence>